<feature type="region of interest" description="Disordered" evidence="1">
    <location>
        <begin position="147"/>
        <end position="192"/>
    </location>
</feature>
<dbReference type="OrthoDB" id="1584003at2759"/>
<feature type="compositionally biased region" description="Polar residues" evidence="1">
    <location>
        <begin position="171"/>
        <end position="181"/>
    </location>
</feature>
<accession>A0A6A1VYF8</accession>
<dbReference type="InterPro" id="IPR025486">
    <property type="entry name" value="DUF4378"/>
</dbReference>
<dbReference type="AlphaFoldDB" id="A0A6A1VYF8"/>
<name>A0A6A1VYF8_9ROSI</name>
<protein>
    <recommendedName>
        <fullName evidence="2">DUF4378 domain-containing protein</fullName>
    </recommendedName>
</protein>
<dbReference type="PANTHER" id="PTHR46836:SF7">
    <property type="entry name" value="PHOSPHATIDYLINOSITOL N-ACETYGLUCOSAMINLYTRANSFERASE SUBUNIT P-LIKE PROTEIN"/>
    <property type="match status" value="1"/>
</dbReference>
<reference evidence="3 4" key="1">
    <citation type="journal article" date="2019" name="Plant Biotechnol. J.">
        <title>The red bayberry genome and genetic basis of sex determination.</title>
        <authorList>
            <person name="Jia H.M."/>
            <person name="Jia H.J."/>
            <person name="Cai Q.L."/>
            <person name="Wang Y."/>
            <person name="Zhao H.B."/>
            <person name="Yang W.F."/>
            <person name="Wang G.Y."/>
            <person name="Li Y.H."/>
            <person name="Zhan D.L."/>
            <person name="Shen Y.T."/>
            <person name="Niu Q.F."/>
            <person name="Chang L."/>
            <person name="Qiu J."/>
            <person name="Zhao L."/>
            <person name="Xie H.B."/>
            <person name="Fu W.Y."/>
            <person name="Jin J."/>
            <person name="Li X.W."/>
            <person name="Jiao Y."/>
            <person name="Zhou C.C."/>
            <person name="Tu T."/>
            <person name="Chai C.Y."/>
            <person name="Gao J.L."/>
            <person name="Fan L.J."/>
            <person name="van de Weg E."/>
            <person name="Wang J.Y."/>
            <person name="Gao Z.S."/>
        </authorList>
    </citation>
    <scope>NUCLEOTIDE SEQUENCE [LARGE SCALE GENOMIC DNA]</scope>
    <source>
        <tissue evidence="3">Leaves</tissue>
    </source>
</reference>
<dbReference type="Proteomes" id="UP000516437">
    <property type="component" value="Chromosome 3"/>
</dbReference>
<evidence type="ECO:0000313" key="4">
    <source>
        <dbReference type="Proteomes" id="UP000516437"/>
    </source>
</evidence>
<evidence type="ECO:0000259" key="2">
    <source>
        <dbReference type="Pfam" id="PF14309"/>
    </source>
</evidence>
<dbReference type="PANTHER" id="PTHR46836">
    <property type="entry name" value="AFADIN"/>
    <property type="match status" value="1"/>
</dbReference>
<evidence type="ECO:0000313" key="3">
    <source>
        <dbReference type="EMBL" id="KAB1217982.1"/>
    </source>
</evidence>
<comment type="caution">
    <text evidence="3">The sequence shown here is derived from an EMBL/GenBank/DDBJ whole genome shotgun (WGS) entry which is preliminary data.</text>
</comment>
<evidence type="ECO:0000256" key="1">
    <source>
        <dbReference type="SAM" id="MobiDB-lite"/>
    </source>
</evidence>
<feature type="region of interest" description="Disordered" evidence="1">
    <location>
        <begin position="1"/>
        <end position="30"/>
    </location>
</feature>
<proteinExistence type="predicted"/>
<feature type="domain" description="DUF4378" evidence="2">
    <location>
        <begin position="777"/>
        <end position="932"/>
    </location>
</feature>
<gene>
    <name evidence="3" type="ORF">CJ030_MR3G014608</name>
</gene>
<organism evidence="3 4">
    <name type="scientific">Morella rubra</name>
    <name type="common">Chinese bayberry</name>
    <dbReference type="NCBI Taxonomy" id="262757"/>
    <lineage>
        <taxon>Eukaryota</taxon>
        <taxon>Viridiplantae</taxon>
        <taxon>Streptophyta</taxon>
        <taxon>Embryophyta</taxon>
        <taxon>Tracheophyta</taxon>
        <taxon>Spermatophyta</taxon>
        <taxon>Magnoliopsida</taxon>
        <taxon>eudicotyledons</taxon>
        <taxon>Gunneridae</taxon>
        <taxon>Pentapetalae</taxon>
        <taxon>rosids</taxon>
        <taxon>fabids</taxon>
        <taxon>Fagales</taxon>
        <taxon>Myricaceae</taxon>
        <taxon>Morella</taxon>
    </lineage>
</organism>
<dbReference type="Pfam" id="PF14309">
    <property type="entry name" value="DUF4378"/>
    <property type="match status" value="1"/>
</dbReference>
<feature type="region of interest" description="Disordered" evidence="1">
    <location>
        <begin position="411"/>
        <end position="432"/>
    </location>
</feature>
<sequence length="939" mass="104533">MGSSTRTPSVLARLMSLDEPAPQQPVQKQQRVLSEHYFQKAASIGVRQRRSSHGHPPSRLSIEEQKELSYIFRVLDTNRHKPHNLSVEERKASSSSPEERLPFETQNFVDAKCISLDKNLMDLQNAMKIKDLRDPFAKYLQEEDSLSAKHSHDCQGVSPDPQSGHVAVLKSSHSSYSSNIPKSGKSPRKTAKGNVKLLHKPENGLGRNPHGELVLDNICESARLQVQSNSEACHSPTKIGILKENNTTVENDALCFSFSSPGSCKGSLLGNRKIKDFPIPENGILDIEVKERKNWAYDMGPARQWPRVPREVSEEVEKQKRHVTIGISTKVSRSGLRGNDTFTEESKLLMSSSFSDWKNECKLSLPFSDGSYVAREAIKKISERWKMNQKSYKDGLACRVITLGELPATTDDDTGARNANYRPNKRGTGNQTCPNDGHVEFICFISRSGSNDQSVRKFPRSRSLFASSSATRNPRPRTRYEGFQNHWCLSQDETVNWSQHQFRRPNLNQKDGFDLSNLFGYKESHSSAFLDTKSIHTVEELSVVQDQGKNKLEKDLCNQNVMDPPLSSSSVSSSDVKNSCIVQRTRVVEGEMKNMLENGNMSAQNILIPQPSVCLVASVSMVTDAVAGVEGKSVGRPSESTKEEQLEPIACFLATNSYSSCHASSTSIPQEASVGFNEEGSVFSQCSCKAPGSTLSLEDAYRNSPVSVLEPLFKEDLSCSSECLESVSTDISDVSETHSEGPGIIVSSEEDFGEGSEHVPEEKVNLMGFLRVEESRDFSYLVDVLTEAGFHGGILDVDVGTWHSAEYPISLLVFENLEKKFGEQASWKRSERRLLFDRINSGLIEIFQSCMGVPHLVPKWANPVSKRLNTRLTQVAIEEDLWMWLVCQEKEASKDSAGKVLQKELGSLDLGDDIDLIGREIERLLIDELAAEFVSTDTY</sequence>
<keyword evidence="4" id="KW-1185">Reference proteome</keyword>
<dbReference type="EMBL" id="RXIC02000021">
    <property type="protein sequence ID" value="KAB1217982.1"/>
    <property type="molecule type" value="Genomic_DNA"/>
</dbReference>